<evidence type="ECO:0000313" key="1">
    <source>
        <dbReference type="EMBL" id="SFM47001.1"/>
    </source>
</evidence>
<accession>A0A1I4R422</accession>
<dbReference type="InterPro" id="IPR036916">
    <property type="entry name" value="Sda_sf"/>
</dbReference>
<name>A0A1I4R422_9BACI</name>
<dbReference type="InterPro" id="IPR015064">
    <property type="entry name" value="Sda"/>
</dbReference>
<sequence length="47" mass="5622">MSMQLLTNEKLVELYCAAKKHKVNEEFIKLLESEMNNRQIRIDRLEA</sequence>
<gene>
    <name evidence="1" type="ORF">SAMN04487943_12023</name>
</gene>
<evidence type="ECO:0000313" key="2">
    <source>
        <dbReference type="Proteomes" id="UP000198565"/>
    </source>
</evidence>
<dbReference type="RefSeq" id="WP_091486552.1">
    <property type="nucleotide sequence ID" value="NZ_FOTR01000020.1"/>
</dbReference>
<dbReference type="AlphaFoldDB" id="A0A1I4R422"/>
<reference evidence="2" key="1">
    <citation type="submission" date="2016-10" db="EMBL/GenBank/DDBJ databases">
        <authorList>
            <person name="Varghese N."/>
            <person name="Submissions S."/>
        </authorList>
    </citation>
    <scope>NUCLEOTIDE SEQUENCE [LARGE SCALE GENOMIC DNA]</scope>
    <source>
        <strain evidence="2">CGMCC 1.4250</strain>
    </source>
</reference>
<dbReference type="Proteomes" id="UP000198565">
    <property type="component" value="Unassembled WGS sequence"/>
</dbReference>
<dbReference type="EMBL" id="FOTR01000020">
    <property type="protein sequence ID" value="SFM47001.1"/>
    <property type="molecule type" value="Genomic_DNA"/>
</dbReference>
<organism evidence="1 2">
    <name type="scientific">Gracilibacillus orientalis</name>
    <dbReference type="NCBI Taxonomy" id="334253"/>
    <lineage>
        <taxon>Bacteria</taxon>
        <taxon>Bacillati</taxon>
        <taxon>Bacillota</taxon>
        <taxon>Bacilli</taxon>
        <taxon>Bacillales</taxon>
        <taxon>Bacillaceae</taxon>
        <taxon>Gracilibacillus</taxon>
    </lineage>
</organism>
<dbReference type="Gene3D" id="1.10.287.1100">
    <property type="entry name" value="Sporulation inhibitor A"/>
    <property type="match status" value="1"/>
</dbReference>
<protein>
    <submittedName>
        <fullName evidence="1">Sporulation inhibitor A</fullName>
    </submittedName>
</protein>
<proteinExistence type="predicted"/>
<keyword evidence="2" id="KW-1185">Reference proteome</keyword>
<dbReference type="SUPFAM" id="SSF100985">
    <property type="entry name" value="Sporulation inhibitor Sda"/>
    <property type="match status" value="1"/>
</dbReference>
<dbReference type="Pfam" id="PF08970">
    <property type="entry name" value="Sda"/>
    <property type="match status" value="1"/>
</dbReference>